<dbReference type="InterPro" id="IPR007863">
    <property type="entry name" value="Peptidase_M16_C"/>
</dbReference>
<proteinExistence type="predicted"/>
<dbReference type="Gene3D" id="3.30.830.10">
    <property type="entry name" value="Metalloenzyme, LuxS/M16 peptidase-like"/>
    <property type="match status" value="2"/>
</dbReference>
<gene>
    <name evidence="3" type="ORF">IAD15_10915</name>
</gene>
<evidence type="ECO:0000313" key="3">
    <source>
        <dbReference type="EMBL" id="HIU14558.1"/>
    </source>
</evidence>
<dbReference type="InterPro" id="IPR050361">
    <property type="entry name" value="MPP/UQCRC_Complex"/>
</dbReference>
<name>A0A9D1HPX9_9FIRM</name>
<dbReference type="Pfam" id="PF00675">
    <property type="entry name" value="Peptidase_M16"/>
    <property type="match status" value="1"/>
</dbReference>
<dbReference type="AlphaFoldDB" id="A0A9D1HPX9"/>
<dbReference type="InterPro" id="IPR011249">
    <property type="entry name" value="Metalloenz_LuxS/M16"/>
</dbReference>
<organism evidence="3 4">
    <name type="scientific">Candidatus Fimiplasma intestinipullorum</name>
    <dbReference type="NCBI Taxonomy" id="2840825"/>
    <lineage>
        <taxon>Bacteria</taxon>
        <taxon>Bacillati</taxon>
        <taxon>Bacillota</taxon>
        <taxon>Clostridia</taxon>
        <taxon>Eubacteriales</taxon>
        <taxon>Candidatus Fimiplasma</taxon>
    </lineage>
</organism>
<reference evidence="3" key="2">
    <citation type="journal article" date="2021" name="PeerJ">
        <title>Extensive microbial diversity within the chicken gut microbiome revealed by metagenomics and culture.</title>
        <authorList>
            <person name="Gilroy R."/>
            <person name="Ravi A."/>
            <person name="Getino M."/>
            <person name="Pursley I."/>
            <person name="Horton D.L."/>
            <person name="Alikhan N.F."/>
            <person name="Baker D."/>
            <person name="Gharbi K."/>
            <person name="Hall N."/>
            <person name="Watson M."/>
            <person name="Adriaenssens E.M."/>
            <person name="Foster-Nyarko E."/>
            <person name="Jarju S."/>
            <person name="Secka A."/>
            <person name="Antonio M."/>
            <person name="Oren A."/>
            <person name="Chaudhuri R.R."/>
            <person name="La Ragione R."/>
            <person name="Hildebrand F."/>
            <person name="Pallen M.J."/>
        </authorList>
    </citation>
    <scope>NUCLEOTIDE SEQUENCE</scope>
    <source>
        <strain evidence="3">CHK195-11698</strain>
    </source>
</reference>
<evidence type="ECO:0000313" key="4">
    <source>
        <dbReference type="Proteomes" id="UP000824175"/>
    </source>
</evidence>
<sequence length="427" mass="49072">MEIFDYTTLKERLYHEKMPNGLEVYLLKKEGFSKTYGLFATKFGSIDTRFVPLGQTEMVKVPDGVAHFLEHKMFEMPDGDASDAFSRLGAATNAFTSSSRTAYLFSTGERELECTELLLDFVQDIYLTEKNVEKEKGIICQEIKMYDDDPDWQNYFGAIRNLYVSHPVAVDIAGTCESVNATQITDLETCYRTFYHPSNMVLFVVGHIEPEQMMEMIRKNQAAKIFANPVPIKREKINEPDEIASAKTVTEMDVVMPKLTLAIKVNDLPETPYARIRRELSMNIIMDLLFSKSSSLYHEWLGKGLINDTFGGFFTQERDYSYIQIGGDTAKPDVLEQALKELVKQLPDYPFEEADFERIRKKTMGNFIMMFNSPENIANLFIRYHFEGFSAFELIDVLNDLTFQDLNDAKQCFKIDLATIHLVNPRQ</sequence>
<protein>
    <submittedName>
        <fullName evidence="3">Insulinase family protein</fullName>
    </submittedName>
</protein>
<dbReference type="EMBL" id="DVMJ01000097">
    <property type="protein sequence ID" value="HIU14558.1"/>
    <property type="molecule type" value="Genomic_DNA"/>
</dbReference>
<dbReference type="Proteomes" id="UP000824175">
    <property type="component" value="Unassembled WGS sequence"/>
</dbReference>
<dbReference type="PANTHER" id="PTHR11851:SF134">
    <property type="entry name" value="ZINC-DEPENDENT PROTEASE"/>
    <property type="match status" value="1"/>
</dbReference>
<dbReference type="SUPFAM" id="SSF63411">
    <property type="entry name" value="LuxS/MPP-like metallohydrolase"/>
    <property type="match status" value="2"/>
</dbReference>
<dbReference type="GO" id="GO:0046872">
    <property type="term" value="F:metal ion binding"/>
    <property type="evidence" value="ECO:0007669"/>
    <property type="project" value="InterPro"/>
</dbReference>
<feature type="domain" description="Peptidase M16 C-terminal" evidence="2">
    <location>
        <begin position="185"/>
        <end position="361"/>
    </location>
</feature>
<dbReference type="InterPro" id="IPR011765">
    <property type="entry name" value="Pept_M16_N"/>
</dbReference>
<reference evidence="3" key="1">
    <citation type="submission" date="2020-10" db="EMBL/GenBank/DDBJ databases">
        <authorList>
            <person name="Gilroy R."/>
        </authorList>
    </citation>
    <scope>NUCLEOTIDE SEQUENCE</scope>
    <source>
        <strain evidence="3">CHK195-11698</strain>
    </source>
</reference>
<dbReference type="PANTHER" id="PTHR11851">
    <property type="entry name" value="METALLOPROTEASE"/>
    <property type="match status" value="1"/>
</dbReference>
<comment type="caution">
    <text evidence="3">The sequence shown here is derived from an EMBL/GenBank/DDBJ whole genome shotgun (WGS) entry which is preliminary data.</text>
</comment>
<dbReference type="NCBIfam" id="NF047421">
    <property type="entry name" value="YfmH_fam"/>
    <property type="match status" value="1"/>
</dbReference>
<accession>A0A9D1HPX9</accession>
<dbReference type="Pfam" id="PF05193">
    <property type="entry name" value="Peptidase_M16_C"/>
    <property type="match status" value="1"/>
</dbReference>
<evidence type="ECO:0000259" key="2">
    <source>
        <dbReference type="Pfam" id="PF05193"/>
    </source>
</evidence>
<feature type="domain" description="Peptidase M16 N-terminal" evidence="1">
    <location>
        <begin position="63"/>
        <end position="150"/>
    </location>
</feature>
<evidence type="ECO:0000259" key="1">
    <source>
        <dbReference type="Pfam" id="PF00675"/>
    </source>
</evidence>